<name>A0A9J6DH39_RHIMP</name>
<dbReference type="GO" id="GO:0015165">
    <property type="term" value="F:pyrimidine nucleotide-sugar transmembrane transporter activity"/>
    <property type="evidence" value="ECO:0007669"/>
    <property type="project" value="InterPro"/>
</dbReference>
<evidence type="ECO:0000256" key="4">
    <source>
        <dbReference type="ARBA" id="ARBA00022989"/>
    </source>
</evidence>
<evidence type="ECO:0000256" key="2">
    <source>
        <dbReference type="ARBA" id="ARBA00022597"/>
    </source>
</evidence>
<dbReference type="AlphaFoldDB" id="A0A9J6DH39"/>
<evidence type="ECO:0000256" key="1">
    <source>
        <dbReference type="ARBA" id="ARBA00004141"/>
    </source>
</evidence>
<evidence type="ECO:0000256" key="6">
    <source>
        <dbReference type="SAM" id="MobiDB-lite"/>
    </source>
</evidence>
<protein>
    <submittedName>
        <fullName evidence="7">Uncharacterized protein</fullName>
    </submittedName>
</protein>
<dbReference type="Proteomes" id="UP000821866">
    <property type="component" value="Chromosome 7"/>
</dbReference>
<keyword evidence="2" id="KW-0762">Sugar transport</keyword>
<evidence type="ECO:0000313" key="7">
    <source>
        <dbReference type="EMBL" id="KAH8021439.1"/>
    </source>
</evidence>
<reference evidence="7" key="1">
    <citation type="journal article" date="2020" name="Cell">
        <title>Large-Scale Comparative Analyses of Tick Genomes Elucidate Their Genetic Diversity and Vector Capacities.</title>
        <authorList>
            <consortium name="Tick Genome and Microbiome Consortium (TIGMIC)"/>
            <person name="Jia N."/>
            <person name="Wang J."/>
            <person name="Shi W."/>
            <person name="Du L."/>
            <person name="Sun Y."/>
            <person name="Zhan W."/>
            <person name="Jiang J.F."/>
            <person name="Wang Q."/>
            <person name="Zhang B."/>
            <person name="Ji P."/>
            <person name="Bell-Sakyi L."/>
            <person name="Cui X.M."/>
            <person name="Yuan T.T."/>
            <person name="Jiang B.G."/>
            <person name="Yang W.F."/>
            <person name="Lam T.T."/>
            <person name="Chang Q.C."/>
            <person name="Ding S.J."/>
            <person name="Wang X.J."/>
            <person name="Zhu J.G."/>
            <person name="Ruan X.D."/>
            <person name="Zhao L."/>
            <person name="Wei J.T."/>
            <person name="Ye R.Z."/>
            <person name="Que T.C."/>
            <person name="Du C.H."/>
            <person name="Zhou Y.H."/>
            <person name="Cheng J.X."/>
            <person name="Dai P.F."/>
            <person name="Guo W.B."/>
            <person name="Han X.H."/>
            <person name="Huang E.J."/>
            <person name="Li L.F."/>
            <person name="Wei W."/>
            <person name="Gao Y.C."/>
            <person name="Liu J.Z."/>
            <person name="Shao H.Z."/>
            <person name="Wang X."/>
            <person name="Wang C.C."/>
            <person name="Yang T.C."/>
            <person name="Huo Q.B."/>
            <person name="Li W."/>
            <person name="Chen H.Y."/>
            <person name="Chen S.E."/>
            <person name="Zhou L.G."/>
            <person name="Ni X.B."/>
            <person name="Tian J.H."/>
            <person name="Sheng Y."/>
            <person name="Liu T."/>
            <person name="Pan Y.S."/>
            <person name="Xia L.Y."/>
            <person name="Li J."/>
            <person name="Zhao F."/>
            <person name="Cao W.C."/>
        </authorList>
    </citation>
    <scope>NUCLEOTIDE SEQUENCE</scope>
    <source>
        <strain evidence="7">Rmic-2018</strain>
    </source>
</reference>
<dbReference type="EMBL" id="JABSTU010000009">
    <property type="protein sequence ID" value="KAH8021439.1"/>
    <property type="molecule type" value="Genomic_DNA"/>
</dbReference>
<sequence>MRMARTQKDLFIASTAVVMAEVIKLATCLIMVAVPSLVYNIQNNLLYVGATHLDAATCQPAVDSAPTRGASSSSSVFGEQRVVGAGSGD</sequence>
<keyword evidence="5" id="KW-0472">Membrane</keyword>
<dbReference type="Pfam" id="PF04142">
    <property type="entry name" value="Nuc_sug_transp"/>
    <property type="match status" value="1"/>
</dbReference>
<keyword evidence="8" id="KW-1185">Reference proteome</keyword>
<proteinExistence type="predicted"/>
<dbReference type="VEuPathDB" id="VectorBase:LOC119175127"/>
<keyword evidence="4" id="KW-1133">Transmembrane helix</keyword>
<dbReference type="InterPro" id="IPR007271">
    <property type="entry name" value="Nuc_sug_transpt"/>
</dbReference>
<evidence type="ECO:0000256" key="5">
    <source>
        <dbReference type="ARBA" id="ARBA00023136"/>
    </source>
</evidence>
<feature type="region of interest" description="Disordered" evidence="6">
    <location>
        <begin position="66"/>
        <end position="89"/>
    </location>
</feature>
<evidence type="ECO:0000256" key="3">
    <source>
        <dbReference type="ARBA" id="ARBA00022692"/>
    </source>
</evidence>
<reference evidence="7" key="2">
    <citation type="submission" date="2021-09" db="EMBL/GenBank/DDBJ databases">
        <authorList>
            <person name="Jia N."/>
            <person name="Wang J."/>
            <person name="Shi W."/>
            <person name="Du L."/>
            <person name="Sun Y."/>
            <person name="Zhan W."/>
            <person name="Jiang J."/>
            <person name="Wang Q."/>
            <person name="Zhang B."/>
            <person name="Ji P."/>
            <person name="Sakyi L.B."/>
            <person name="Cui X."/>
            <person name="Yuan T."/>
            <person name="Jiang B."/>
            <person name="Yang W."/>
            <person name="Lam T.T.-Y."/>
            <person name="Chang Q."/>
            <person name="Ding S."/>
            <person name="Wang X."/>
            <person name="Zhu J."/>
            <person name="Ruan X."/>
            <person name="Zhao L."/>
            <person name="Wei J."/>
            <person name="Que T."/>
            <person name="Du C."/>
            <person name="Cheng J."/>
            <person name="Dai P."/>
            <person name="Han X."/>
            <person name="Huang E."/>
            <person name="Gao Y."/>
            <person name="Liu J."/>
            <person name="Shao H."/>
            <person name="Ye R."/>
            <person name="Li L."/>
            <person name="Wei W."/>
            <person name="Wang X."/>
            <person name="Wang C."/>
            <person name="Huo Q."/>
            <person name="Li W."/>
            <person name="Guo W."/>
            <person name="Chen H."/>
            <person name="Chen S."/>
            <person name="Zhou L."/>
            <person name="Zhou L."/>
            <person name="Ni X."/>
            <person name="Tian J."/>
            <person name="Zhou Y."/>
            <person name="Sheng Y."/>
            <person name="Liu T."/>
            <person name="Pan Y."/>
            <person name="Xia L."/>
            <person name="Li J."/>
            <person name="Zhao F."/>
            <person name="Cao W."/>
        </authorList>
    </citation>
    <scope>NUCLEOTIDE SEQUENCE</scope>
    <source>
        <strain evidence="7">Rmic-2018</strain>
        <tissue evidence="7">Larvae</tissue>
    </source>
</reference>
<keyword evidence="2" id="KW-0813">Transport</keyword>
<comment type="caution">
    <text evidence="7">The sequence shown here is derived from an EMBL/GenBank/DDBJ whole genome shotgun (WGS) entry which is preliminary data.</text>
</comment>
<keyword evidence="3" id="KW-0812">Transmembrane</keyword>
<comment type="subcellular location">
    <subcellularLocation>
        <location evidence="1">Membrane</location>
        <topology evidence="1">Multi-pass membrane protein</topology>
    </subcellularLocation>
</comment>
<accession>A0A9J6DH39</accession>
<organism evidence="7 8">
    <name type="scientific">Rhipicephalus microplus</name>
    <name type="common">Cattle tick</name>
    <name type="synonym">Boophilus microplus</name>
    <dbReference type="NCBI Taxonomy" id="6941"/>
    <lineage>
        <taxon>Eukaryota</taxon>
        <taxon>Metazoa</taxon>
        <taxon>Ecdysozoa</taxon>
        <taxon>Arthropoda</taxon>
        <taxon>Chelicerata</taxon>
        <taxon>Arachnida</taxon>
        <taxon>Acari</taxon>
        <taxon>Parasitiformes</taxon>
        <taxon>Ixodida</taxon>
        <taxon>Ixodoidea</taxon>
        <taxon>Ixodidae</taxon>
        <taxon>Rhipicephalinae</taxon>
        <taxon>Rhipicephalus</taxon>
        <taxon>Boophilus</taxon>
    </lineage>
</organism>
<gene>
    <name evidence="7" type="ORF">HPB51_015619</name>
</gene>
<evidence type="ECO:0000313" key="8">
    <source>
        <dbReference type="Proteomes" id="UP000821866"/>
    </source>
</evidence>
<dbReference type="GO" id="GO:0000139">
    <property type="term" value="C:Golgi membrane"/>
    <property type="evidence" value="ECO:0007669"/>
    <property type="project" value="InterPro"/>
</dbReference>